<protein>
    <recommendedName>
        <fullName evidence="9">COMPASS component SWD2</fullName>
    </recommendedName>
</protein>
<dbReference type="PROSITE" id="PS50294">
    <property type="entry name" value="WD_REPEATS_REGION"/>
    <property type="match status" value="1"/>
</dbReference>
<dbReference type="Gene3D" id="2.130.10.10">
    <property type="entry name" value="YVTN repeat-like/Quinoprotein amine dehydrogenase"/>
    <property type="match status" value="2"/>
</dbReference>
<name>A0AAX4H9X9_9ASCO</name>
<feature type="repeat" description="WD" evidence="6">
    <location>
        <begin position="28"/>
        <end position="60"/>
    </location>
</feature>
<comment type="similarity">
    <text evidence="2">Belongs to the WD repeat SWD2 family.</text>
</comment>
<keyword evidence="5" id="KW-0539">Nucleus</keyword>
<keyword evidence="4" id="KW-0677">Repeat</keyword>
<dbReference type="GO" id="GO:0003682">
    <property type="term" value="F:chromatin binding"/>
    <property type="evidence" value="ECO:0007669"/>
    <property type="project" value="TreeGrafter"/>
</dbReference>
<dbReference type="GO" id="GO:0048188">
    <property type="term" value="C:Set1C/COMPASS complex"/>
    <property type="evidence" value="ECO:0007669"/>
    <property type="project" value="TreeGrafter"/>
</dbReference>
<evidence type="ECO:0000256" key="4">
    <source>
        <dbReference type="ARBA" id="ARBA00022737"/>
    </source>
</evidence>
<comment type="subcellular location">
    <subcellularLocation>
        <location evidence="1">Nucleus</location>
    </subcellularLocation>
</comment>
<keyword evidence="8" id="KW-1185">Reference proteome</keyword>
<dbReference type="RefSeq" id="XP_062877629.1">
    <property type="nucleotide sequence ID" value="XM_063021559.1"/>
</dbReference>
<keyword evidence="3 6" id="KW-0853">WD repeat</keyword>
<proteinExistence type="inferred from homology"/>
<dbReference type="SMART" id="SM00320">
    <property type="entry name" value="WD40"/>
    <property type="match status" value="4"/>
</dbReference>
<evidence type="ECO:0000256" key="5">
    <source>
        <dbReference type="ARBA" id="ARBA00023242"/>
    </source>
</evidence>
<dbReference type="AlphaFoldDB" id="A0AAX4H9X9"/>
<dbReference type="SUPFAM" id="SSF50978">
    <property type="entry name" value="WD40 repeat-like"/>
    <property type="match status" value="1"/>
</dbReference>
<dbReference type="InterPro" id="IPR037867">
    <property type="entry name" value="Swd2/WDR82"/>
</dbReference>
<dbReference type="PANTHER" id="PTHR19861">
    <property type="entry name" value="WD40 REPEAT PROTEIN SWD2"/>
    <property type="match status" value="1"/>
</dbReference>
<evidence type="ECO:0000313" key="8">
    <source>
        <dbReference type="Proteomes" id="UP001338582"/>
    </source>
</evidence>
<dbReference type="PANTHER" id="PTHR19861:SF0">
    <property type="entry name" value="WD REPEAT-CONTAINING PROTEIN 82"/>
    <property type="match status" value="1"/>
</dbReference>
<dbReference type="InterPro" id="IPR036322">
    <property type="entry name" value="WD40_repeat_dom_sf"/>
</dbReference>
<gene>
    <name evidence="7" type="ORF">PUMCH_002553</name>
</gene>
<dbReference type="InterPro" id="IPR015943">
    <property type="entry name" value="WD40/YVTN_repeat-like_dom_sf"/>
</dbReference>
<dbReference type="PROSITE" id="PS50082">
    <property type="entry name" value="WD_REPEATS_2"/>
    <property type="match status" value="2"/>
</dbReference>
<feature type="repeat" description="WD" evidence="6">
    <location>
        <begin position="119"/>
        <end position="153"/>
    </location>
</feature>
<evidence type="ECO:0000256" key="6">
    <source>
        <dbReference type="PROSITE-ProRule" id="PRU00221"/>
    </source>
</evidence>
<evidence type="ECO:0000256" key="3">
    <source>
        <dbReference type="ARBA" id="ARBA00022574"/>
    </source>
</evidence>
<evidence type="ECO:0000256" key="2">
    <source>
        <dbReference type="ARBA" id="ARBA00005616"/>
    </source>
</evidence>
<dbReference type="EMBL" id="CP138896">
    <property type="protein sequence ID" value="WPK25246.1"/>
    <property type="molecule type" value="Genomic_DNA"/>
</dbReference>
<evidence type="ECO:0000256" key="1">
    <source>
        <dbReference type="ARBA" id="ARBA00004123"/>
    </source>
</evidence>
<sequence>MSVSKKVTTTVPITDAIVATFQPSKALAGHDGASITSLDFDDSGQYLVSAGVDKSIQVYDCYKGTRHIEVPSQKYGAHLAKFTHSYECLYASTPLVGTADPDHSIRYLALSTKSYLRYFKGHKDQVLQLEVNPVSDQFITSSADHTVKNWDLRLSAPTGSIGVSSACIVASDPRGIVFATAATVDGSKGTVSFYDGAAYEKGPFLVSEIPAGGEKWTKLEFSNNGRYLLIGTDSYKHYVLDAILGKLLTNLVVQGLRSWPALDYSTTGCVCFTPDGKLVMAGMSNGNISVFDLLVLKASTEKVDLRPYTILRSDATAAKILAFNPKLLTFASADDQVVLWSTNHE</sequence>
<dbReference type="KEGG" id="asau:88173618"/>
<dbReference type="InterPro" id="IPR001680">
    <property type="entry name" value="WD40_rpt"/>
</dbReference>
<organism evidence="7 8">
    <name type="scientific">Australozyma saopauloensis</name>
    <dbReference type="NCBI Taxonomy" id="291208"/>
    <lineage>
        <taxon>Eukaryota</taxon>
        <taxon>Fungi</taxon>
        <taxon>Dikarya</taxon>
        <taxon>Ascomycota</taxon>
        <taxon>Saccharomycotina</taxon>
        <taxon>Pichiomycetes</taxon>
        <taxon>Metschnikowiaceae</taxon>
        <taxon>Australozyma</taxon>
    </lineage>
</organism>
<accession>A0AAX4H9X9</accession>
<evidence type="ECO:0008006" key="9">
    <source>
        <dbReference type="Google" id="ProtNLM"/>
    </source>
</evidence>
<dbReference type="Pfam" id="PF00400">
    <property type="entry name" value="WD40"/>
    <property type="match status" value="3"/>
</dbReference>
<dbReference type="GeneID" id="88173618"/>
<dbReference type="GO" id="GO:0016070">
    <property type="term" value="P:RNA metabolic process"/>
    <property type="evidence" value="ECO:0007669"/>
    <property type="project" value="UniProtKB-ARBA"/>
</dbReference>
<evidence type="ECO:0000313" key="7">
    <source>
        <dbReference type="EMBL" id="WPK25246.1"/>
    </source>
</evidence>
<reference evidence="7 8" key="1">
    <citation type="submission" date="2023-10" db="EMBL/GenBank/DDBJ databases">
        <title>Draft Genome Sequence of Candida saopaulonensis from a very Premature Infant with Sepsis.</title>
        <authorList>
            <person name="Ning Y."/>
            <person name="Dai R."/>
            <person name="Xiao M."/>
            <person name="Xu Y."/>
            <person name="Yan Q."/>
            <person name="Zhang L."/>
        </authorList>
    </citation>
    <scope>NUCLEOTIDE SEQUENCE [LARGE SCALE GENOMIC DNA]</scope>
    <source>
        <strain evidence="7 8">19XY460</strain>
    </source>
</reference>
<dbReference type="Proteomes" id="UP001338582">
    <property type="component" value="Chromosome 3"/>
</dbReference>